<dbReference type="InterPro" id="IPR020810">
    <property type="entry name" value="Enolase_C"/>
</dbReference>
<dbReference type="InterPro" id="IPR036849">
    <property type="entry name" value="Enolase-like_C_sf"/>
</dbReference>
<sequence length="598" mass="63823">MSSSALHHLSWDAYCEHVHLSKVLTEGANACYAAKSSKPEAFLAQYFKSSVAADVIESLEAVEVPDGHGGYTLAFSLKLASGKVVERTMGTSPVLALHPGTARKLTFSTLSRAATPLLTAPSPVNPKDPQANKPKPIIPAQRYEASARIVNATVAASLLGKSVVDQSTCDEVIATADGTSTLSTILAPTAAALSISVAQAAASILQTPLYRYLGSLNGVTRPVVPGVPPHLASAAMFLPRPIVTIFSTEPRHMGKVRVREVCLIPLHNGLTTSTATATVQANLTGEQQQQGSPTTTDPYTPLVSSPTCTQCGAFAAFSPRLVQQLQAVYDYLIQKLDDPPTNPDGSIKFNSYETLIHVVELVEEAVRESQSGATIGVDFQIGLVVDAALCFRTETAKYSFVEGTEYSGAQLAEALAQLCRDKKIAYIEDTHHENDHAEMRRLMHRVGSTTVIASQHVFGGDLTAIATHAPQMLVNHMMMRLSDHGTLTHAVRCASTFRAAYPGATIGIIGDSNESSATSSSATIDVAVALGARFVRIGGLLRSEHAALLSRLFEVQRSLERENLLIPPPLWESCHLELPPAPLEPVAEVNAKDAKKKK</sequence>
<dbReference type="Pfam" id="PF00113">
    <property type="entry name" value="Enolase_C"/>
    <property type="match status" value="1"/>
</dbReference>
<dbReference type="SUPFAM" id="SSF51604">
    <property type="entry name" value="Enolase C-terminal domain-like"/>
    <property type="match status" value="1"/>
</dbReference>
<dbReference type="GO" id="GO:0000015">
    <property type="term" value="C:phosphopyruvate hydratase complex"/>
    <property type="evidence" value="ECO:0007669"/>
    <property type="project" value="InterPro"/>
</dbReference>
<dbReference type="AlphaFoldDB" id="A0A0S4IQJ6"/>
<keyword evidence="10" id="KW-1185">Reference proteome</keyword>
<evidence type="ECO:0000256" key="3">
    <source>
        <dbReference type="ARBA" id="ARBA00012058"/>
    </source>
</evidence>
<keyword evidence="5" id="KW-0324">Glycolysis</keyword>
<proteinExistence type="inferred from homology"/>
<evidence type="ECO:0000256" key="2">
    <source>
        <dbReference type="ARBA" id="ARBA00009604"/>
    </source>
</evidence>
<dbReference type="OMA" id="DTHHEND"/>
<dbReference type="SMART" id="SM01192">
    <property type="entry name" value="Enolase_C"/>
    <property type="match status" value="1"/>
</dbReference>
<dbReference type="GO" id="GO:0006096">
    <property type="term" value="P:glycolytic process"/>
    <property type="evidence" value="ECO:0007669"/>
    <property type="project" value="UniProtKB-UniPathway"/>
</dbReference>
<dbReference type="VEuPathDB" id="TriTrypDB:BSAL_60100"/>
<dbReference type="OrthoDB" id="10009078at2759"/>
<dbReference type="Gene3D" id="3.30.390.10">
    <property type="entry name" value="Enolase-like, N-terminal domain"/>
    <property type="match status" value="1"/>
</dbReference>
<evidence type="ECO:0000256" key="4">
    <source>
        <dbReference type="ARBA" id="ARBA00022842"/>
    </source>
</evidence>
<comment type="similarity">
    <text evidence="2">Belongs to the enolase family.</text>
</comment>
<feature type="domain" description="Enolase N-terminal" evidence="8">
    <location>
        <begin position="56"/>
        <end position="213"/>
    </location>
</feature>
<reference evidence="10" key="1">
    <citation type="submission" date="2015-09" db="EMBL/GenBank/DDBJ databases">
        <authorList>
            <consortium name="Pathogen Informatics"/>
        </authorList>
    </citation>
    <scope>NUCLEOTIDE SEQUENCE [LARGE SCALE GENOMIC DNA]</scope>
    <source>
        <strain evidence="10">Lake Konstanz</strain>
    </source>
</reference>
<dbReference type="Proteomes" id="UP000051952">
    <property type="component" value="Unassembled WGS sequence"/>
</dbReference>
<protein>
    <recommendedName>
        <fullName evidence="3">phosphopyruvate hydratase</fullName>
        <ecNumber evidence="3">4.2.1.11</ecNumber>
    </recommendedName>
</protein>
<accession>A0A0S4IQJ6</accession>
<dbReference type="EMBL" id="CYKH01000263">
    <property type="protein sequence ID" value="CUF20113.1"/>
    <property type="molecule type" value="Genomic_DNA"/>
</dbReference>
<dbReference type="EC" id="4.2.1.11" evidence="3"/>
<dbReference type="InterPro" id="IPR020811">
    <property type="entry name" value="Enolase_N"/>
</dbReference>
<dbReference type="UniPathway" id="UPA00109">
    <property type="reaction ID" value="UER00187"/>
</dbReference>
<evidence type="ECO:0000256" key="1">
    <source>
        <dbReference type="ARBA" id="ARBA00005031"/>
    </source>
</evidence>
<comment type="pathway">
    <text evidence="1">Carbohydrate degradation; glycolysis; pyruvate from D-glyceraldehyde 3-phosphate: step 4/5.</text>
</comment>
<dbReference type="InterPro" id="IPR029017">
    <property type="entry name" value="Enolase-like_N"/>
</dbReference>
<evidence type="ECO:0000259" key="8">
    <source>
        <dbReference type="SMART" id="SM01193"/>
    </source>
</evidence>
<gene>
    <name evidence="9" type="ORF">BSAL_60100</name>
</gene>
<evidence type="ECO:0000259" key="7">
    <source>
        <dbReference type="SMART" id="SM01192"/>
    </source>
</evidence>
<dbReference type="SUPFAM" id="SSF54826">
    <property type="entry name" value="Enolase N-terminal domain-like"/>
    <property type="match status" value="1"/>
</dbReference>
<dbReference type="Gene3D" id="3.20.20.120">
    <property type="entry name" value="Enolase-like C-terminal domain"/>
    <property type="match status" value="1"/>
</dbReference>
<evidence type="ECO:0000256" key="5">
    <source>
        <dbReference type="ARBA" id="ARBA00023152"/>
    </source>
</evidence>
<dbReference type="GO" id="GO:0000287">
    <property type="term" value="F:magnesium ion binding"/>
    <property type="evidence" value="ECO:0007669"/>
    <property type="project" value="InterPro"/>
</dbReference>
<dbReference type="Pfam" id="PF03952">
    <property type="entry name" value="Enolase_N"/>
    <property type="match status" value="1"/>
</dbReference>
<dbReference type="SMART" id="SM01193">
    <property type="entry name" value="Enolase_N"/>
    <property type="match status" value="1"/>
</dbReference>
<dbReference type="PANTHER" id="PTHR11902:SF1">
    <property type="entry name" value="ENOLASE"/>
    <property type="match status" value="1"/>
</dbReference>
<feature type="domain" description="Enolase C-terminal TIM barrel" evidence="7">
    <location>
        <begin position="235"/>
        <end position="567"/>
    </location>
</feature>
<keyword evidence="6" id="KW-0456">Lyase</keyword>
<organism evidence="9 10">
    <name type="scientific">Bodo saltans</name>
    <name type="common">Flagellated protozoan</name>
    <dbReference type="NCBI Taxonomy" id="75058"/>
    <lineage>
        <taxon>Eukaryota</taxon>
        <taxon>Discoba</taxon>
        <taxon>Euglenozoa</taxon>
        <taxon>Kinetoplastea</taxon>
        <taxon>Metakinetoplastina</taxon>
        <taxon>Eubodonida</taxon>
        <taxon>Bodonidae</taxon>
        <taxon>Bodo</taxon>
    </lineage>
</organism>
<dbReference type="GO" id="GO:0004634">
    <property type="term" value="F:phosphopyruvate hydratase activity"/>
    <property type="evidence" value="ECO:0007669"/>
    <property type="project" value="UniProtKB-EC"/>
</dbReference>
<dbReference type="InterPro" id="IPR000941">
    <property type="entry name" value="Enolase"/>
</dbReference>
<dbReference type="PANTHER" id="PTHR11902">
    <property type="entry name" value="ENOLASE"/>
    <property type="match status" value="1"/>
</dbReference>
<evidence type="ECO:0000313" key="9">
    <source>
        <dbReference type="EMBL" id="CUF20113.1"/>
    </source>
</evidence>
<evidence type="ECO:0000256" key="6">
    <source>
        <dbReference type="ARBA" id="ARBA00023239"/>
    </source>
</evidence>
<name>A0A0S4IQJ6_BODSA</name>
<keyword evidence="4" id="KW-0460">Magnesium</keyword>
<evidence type="ECO:0000313" key="10">
    <source>
        <dbReference type="Proteomes" id="UP000051952"/>
    </source>
</evidence>